<proteinExistence type="predicted"/>
<reference evidence="1" key="1">
    <citation type="journal article" date="2020" name="Nature">
        <title>Giant virus diversity and host interactions through global metagenomics.</title>
        <authorList>
            <person name="Schulz F."/>
            <person name="Roux S."/>
            <person name="Paez-Espino D."/>
            <person name="Jungbluth S."/>
            <person name="Walsh D.A."/>
            <person name="Denef V.J."/>
            <person name="McMahon K.D."/>
            <person name="Konstantinidis K.T."/>
            <person name="Eloe-Fadrosh E.A."/>
            <person name="Kyrpides N.C."/>
            <person name="Woyke T."/>
        </authorList>
    </citation>
    <scope>NUCLEOTIDE SEQUENCE</scope>
    <source>
        <strain evidence="1">GVMAG-M-3300024301-20</strain>
    </source>
</reference>
<accession>A0A6C0IRH8</accession>
<dbReference type="AlphaFoldDB" id="A0A6C0IRH8"/>
<name>A0A6C0IRH8_9ZZZZ</name>
<evidence type="ECO:0000313" key="1">
    <source>
        <dbReference type="EMBL" id="QHT95821.1"/>
    </source>
</evidence>
<protein>
    <submittedName>
        <fullName evidence="1">Uncharacterized protein</fullName>
    </submittedName>
</protein>
<organism evidence="1">
    <name type="scientific">viral metagenome</name>
    <dbReference type="NCBI Taxonomy" id="1070528"/>
    <lineage>
        <taxon>unclassified sequences</taxon>
        <taxon>metagenomes</taxon>
        <taxon>organismal metagenomes</taxon>
    </lineage>
</organism>
<dbReference type="EMBL" id="MN740246">
    <property type="protein sequence ID" value="QHT95821.1"/>
    <property type="molecule type" value="Genomic_DNA"/>
</dbReference>
<sequence length="88" mass="10288">MSSKFLRLSCGLILNPRYIDNIQINPTYISISILNFEIRGWHLLSIGYINSSNSYSYIYEKEKDAIDYNNIMKWVNKNSETGDETNIE</sequence>